<keyword evidence="8" id="KW-0325">Glycoprotein</keyword>
<dbReference type="GO" id="GO:0042545">
    <property type="term" value="P:cell wall modification"/>
    <property type="evidence" value="ECO:0007669"/>
    <property type="project" value="UniProtKB-UniRule"/>
</dbReference>
<protein>
    <recommendedName>
        <fullName evidence="4 10">Pectinesterase</fullName>
        <ecNumber evidence="4 10">3.1.1.11</ecNumber>
    </recommendedName>
</protein>
<feature type="region of interest" description="Disordered" evidence="11">
    <location>
        <begin position="262"/>
        <end position="283"/>
    </location>
</feature>
<dbReference type="FunFam" id="2.160.20.10:FF:000001">
    <property type="entry name" value="Pectinesterase"/>
    <property type="match status" value="1"/>
</dbReference>
<feature type="compositionally biased region" description="Low complexity" evidence="11">
    <location>
        <begin position="145"/>
        <end position="157"/>
    </location>
</feature>
<keyword evidence="10" id="KW-0732">Signal</keyword>
<dbReference type="InterPro" id="IPR035513">
    <property type="entry name" value="Invertase/methylesterase_inhib"/>
</dbReference>
<keyword evidence="7" id="KW-1015">Disulfide bond</keyword>
<dbReference type="GO" id="GO:0004857">
    <property type="term" value="F:enzyme inhibitor activity"/>
    <property type="evidence" value="ECO:0007669"/>
    <property type="project" value="InterPro"/>
</dbReference>
<proteinExistence type="inferred from homology"/>
<reference evidence="13" key="2">
    <citation type="submission" date="2020-07" db="EMBL/GenBank/DDBJ databases">
        <authorList>
            <person name="Vera ALvarez R."/>
            <person name="Arias-Moreno D.M."/>
            <person name="Jimenez-Jacinto V."/>
            <person name="Jimenez-Bremont J.F."/>
            <person name="Swaminathan K."/>
            <person name="Moose S.P."/>
            <person name="Guerrero-Gonzalez M.L."/>
            <person name="Marino-Ramirez L."/>
            <person name="Landsman D."/>
            <person name="Rodriguez-Kessler M."/>
            <person name="Delgado-Sanchez P."/>
        </authorList>
    </citation>
    <scope>NUCLEOTIDE SEQUENCE</scope>
    <source>
        <tissue evidence="13">Cladode</tissue>
    </source>
</reference>
<comment type="pathway">
    <text evidence="1 10">Glycan metabolism; pectin degradation; 2-dehydro-3-deoxy-D-gluconate from pectin: step 1/5.</text>
</comment>
<comment type="similarity">
    <text evidence="2">In the N-terminal section; belongs to the PMEI family.</text>
</comment>
<comment type="catalytic activity">
    <reaction evidence="10">
        <text>[(1-&gt;4)-alpha-D-galacturonosyl methyl ester](n) + n H2O = [(1-&gt;4)-alpha-D-galacturonosyl](n) + n methanol + n H(+)</text>
        <dbReference type="Rhea" id="RHEA:22380"/>
        <dbReference type="Rhea" id="RHEA-COMP:14570"/>
        <dbReference type="Rhea" id="RHEA-COMP:14573"/>
        <dbReference type="ChEBI" id="CHEBI:15377"/>
        <dbReference type="ChEBI" id="CHEBI:15378"/>
        <dbReference type="ChEBI" id="CHEBI:17790"/>
        <dbReference type="ChEBI" id="CHEBI:140522"/>
        <dbReference type="ChEBI" id="CHEBI:140523"/>
        <dbReference type="EC" id="3.1.1.11"/>
    </reaction>
</comment>
<dbReference type="SUPFAM" id="SSF101148">
    <property type="entry name" value="Plant invertase/pectin methylesterase inhibitor"/>
    <property type="match status" value="1"/>
</dbReference>
<evidence type="ECO:0000256" key="9">
    <source>
        <dbReference type="PROSITE-ProRule" id="PRU10040"/>
    </source>
</evidence>
<dbReference type="CDD" id="cd15798">
    <property type="entry name" value="PMEI-like_3"/>
    <property type="match status" value="1"/>
</dbReference>
<dbReference type="EMBL" id="GISG01069166">
    <property type="protein sequence ID" value="MBA4629291.1"/>
    <property type="molecule type" value="Transcribed_RNA"/>
</dbReference>
<evidence type="ECO:0000256" key="10">
    <source>
        <dbReference type="RuleBase" id="RU000589"/>
    </source>
</evidence>
<evidence type="ECO:0000259" key="12">
    <source>
        <dbReference type="SMART" id="SM00856"/>
    </source>
</evidence>
<evidence type="ECO:0000256" key="4">
    <source>
        <dbReference type="ARBA" id="ARBA00013229"/>
    </source>
</evidence>
<dbReference type="PANTHER" id="PTHR31707">
    <property type="entry name" value="PECTINESTERASE"/>
    <property type="match status" value="1"/>
</dbReference>
<evidence type="ECO:0000256" key="2">
    <source>
        <dbReference type="ARBA" id="ARBA00006027"/>
    </source>
</evidence>
<reference evidence="13" key="1">
    <citation type="journal article" date="2013" name="J. Plant Res.">
        <title>Effect of fungi and light on seed germination of three Opuntia species from semiarid lands of central Mexico.</title>
        <authorList>
            <person name="Delgado-Sanchez P."/>
            <person name="Jimenez-Bremont J.F."/>
            <person name="Guerrero-Gonzalez Mde L."/>
            <person name="Flores J."/>
        </authorList>
    </citation>
    <scope>NUCLEOTIDE SEQUENCE</scope>
    <source>
        <tissue evidence="13">Cladode</tissue>
    </source>
</reference>
<dbReference type="InterPro" id="IPR000070">
    <property type="entry name" value="Pectinesterase_cat"/>
</dbReference>
<feature type="active site" evidence="9">
    <location>
        <position position="426"/>
    </location>
</feature>
<feature type="signal peptide" evidence="10">
    <location>
        <begin position="1"/>
        <end position="26"/>
    </location>
</feature>
<feature type="region of interest" description="Disordered" evidence="11">
    <location>
        <begin position="145"/>
        <end position="166"/>
    </location>
</feature>
<dbReference type="Pfam" id="PF01095">
    <property type="entry name" value="Pectinesterase"/>
    <property type="match status" value="1"/>
</dbReference>
<dbReference type="AlphaFoldDB" id="A0A7C8YYK4"/>
<dbReference type="EC" id="3.1.1.11" evidence="4 10"/>
<dbReference type="InterPro" id="IPR012334">
    <property type="entry name" value="Pectin_lyas_fold"/>
</dbReference>
<evidence type="ECO:0000256" key="7">
    <source>
        <dbReference type="ARBA" id="ARBA00023157"/>
    </source>
</evidence>
<comment type="similarity">
    <text evidence="3">In the C-terminal section; belongs to the pectinesterase family.</text>
</comment>
<feature type="chain" id="PRO_5028519960" description="Pectinesterase" evidence="10">
    <location>
        <begin position="27"/>
        <end position="588"/>
    </location>
</feature>
<dbReference type="SUPFAM" id="SSF51126">
    <property type="entry name" value="Pectin lyase-like"/>
    <property type="match status" value="1"/>
</dbReference>
<dbReference type="UniPathway" id="UPA00545">
    <property type="reaction ID" value="UER00823"/>
</dbReference>
<dbReference type="NCBIfam" id="TIGR01614">
    <property type="entry name" value="PME_inhib"/>
    <property type="match status" value="1"/>
</dbReference>
<dbReference type="Gene3D" id="1.20.140.40">
    <property type="entry name" value="Invertase/pectin methylesterase inhibitor family protein"/>
    <property type="match status" value="1"/>
</dbReference>
<evidence type="ECO:0000256" key="1">
    <source>
        <dbReference type="ARBA" id="ARBA00005184"/>
    </source>
</evidence>
<dbReference type="Gene3D" id="2.160.20.10">
    <property type="entry name" value="Single-stranded right-handed beta-helix, Pectin lyase-like"/>
    <property type="match status" value="1"/>
</dbReference>
<evidence type="ECO:0000256" key="3">
    <source>
        <dbReference type="ARBA" id="ARBA00007786"/>
    </source>
</evidence>
<evidence type="ECO:0000256" key="8">
    <source>
        <dbReference type="ARBA" id="ARBA00023180"/>
    </source>
</evidence>
<dbReference type="SMART" id="SM00856">
    <property type="entry name" value="PMEI"/>
    <property type="match status" value="1"/>
</dbReference>
<dbReference type="InterPro" id="IPR006501">
    <property type="entry name" value="Pectinesterase_inhib_dom"/>
</dbReference>
<dbReference type="InterPro" id="IPR033131">
    <property type="entry name" value="Pectinesterase_Asp_AS"/>
</dbReference>
<accession>A0A7C8YYK4</accession>
<sequence length="588" mass="65437">MKPPRKDKKLLLVLLSSLLLIATTIAIAVGIRSRHGDNDRPKLSPATHTILKSSCSSTRYPDLCYNAIASAPSHMVQKISSQKDVIELSLNLTTTVVEHNFFTVEKLIKTRSHNLTLRERNALHDCLETIDDTLDELRQAIQDLENYPSNSNNNNENNNKKTKPSYKSLKDYADDIKTLVSSAITNQETCLDGFSHDDADRHVRAALERGQVHVDKMCCNALAMIKNLTDADIMAATTEASKDDHVSKRRLYDEDGWPRWMSSGDRRMLQQGPTKPDAVVAADGSGDHRTIKKAVEAAPMKSKKRYVILIKAGVYKENVVVHKHKMNLMFVGEGRSKTIITGSKNVVDGSTTYDSATVAIVGEGFLARDLTFQNTAGPSKHQAVALRVGADLSAFYQCDILAYQDTLYVHHNRQFFINCLIAGTVDFIFGNAAVVFQDCDIHARKPGPSQKNMVTAQSRSDPNQNTGIVIQKSRIGATVDLQSAKGSFETYLGRPWKEYSRTVIMQSIISDVVHPKGWHEWDGNFGLHTLYYAEYKNTGPGASTSSRAQWKGVKVITDPTEARQFSPREFIVADNWLPSTSFPYSLDL</sequence>
<evidence type="ECO:0000256" key="6">
    <source>
        <dbReference type="ARBA" id="ARBA00023085"/>
    </source>
</evidence>
<dbReference type="FunFam" id="1.20.140.40:FF:000010">
    <property type="entry name" value="Pectinesterase"/>
    <property type="match status" value="1"/>
</dbReference>
<feature type="domain" description="Pectinesterase inhibitor" evidence="12">
    <location>
        <begin position="46"/>
        <end position="224"/>
    </location>
</feature>
<name>A0A7C8YYK4_OPUST</name>
<dbReference type="PROSITE" id="PS00503">
    <property type="entry name" value="PECTINESTERASE_2"/>
    <property type="match status" value="1"/>
</dbReference>
<evidence type="ECO:0000256" key="5">
    <source>
        <dbReference type="ARBA" id="ARBA00022801"/>
    </source>
</evidence>
<dbReference type="GO" id="GO:0045490">
    <property type="term" value="P:pectin catabolic process"/>
    <property type="evidence" value="ECO:0007669"/>
    <property type="project" value="UniProtKB-UniRule"/>
</dbReference>
<dbReference type="InterPro" id="IPR011050">
    <property type="entry name" value="Pectin_lyase_fold/virulence"/>
</dbReference>
<organism evidence="13">
    <name type="scientific">Opuntia streptacantha</name>
    <name type="common">Prickly pear cactus</name>
    <name type="synonym">Opuntia cardona</name>
    <dbReference type="NCBI Taxonomy" id="393608"/>
    <lineage>
        <taxon>Eukaryota</taxon>
        <taxon>Viridiplantae</taxon>
        <taxon>Streptophyta</taxon>
        <taxon>Embryophyta</taxon>
        <taxon>Tracheophyta</taxon>
        <taxon>Spermatophyta</taxon>
        <taxon>Magnoliopsida</taxon>
        <taxon>eudicotyledons</taxon>
        <taxon>Gunneridae</taxon>
        <taxon>Pentapetalae</taxon>
        <taxon>Caryophyllales</taxon>
        <taxon>Cactineae</taxon>
        <taxon>Cactaceae</taxon>
        <taxon>Opuntioideae</taxon>
        <taxon>Opuntia</taxon>
    </lineage>
</organism>
<evidence type="ECO:0000313" key="13">
    <source>
        <dbReference type="EMBL" id="MBA4629291.1"/>
    </source>
</evidence>
<dbReference type="Pfam" id="PF04043">
    <property type="entry name" value="PMEI"/>
    <property type="match status" value="1"/>
</dbReference>
<keyword evidence="6 10" id="KW-0063">Aspartyl esterase</keyword>
<evidence type="ECO:0000256" key="11">
    <source>
        <dbReference type="SAM" id="MobiDB-lite"/>
    </source>
</evidence>
<dbReference type="GO" id="GO:0030599">
    <property type="term" value="F:pectinesterase activity"/>
    <property type="evidence" value="ECO:0007669"/>
    <property type="project" value="UniProtKB-UniRule"/>
</dbReference>
<keyword evidence="5 10" id="KW-0378">Hydrolase</keyword>